<evidence type="ECO:0000313" key="3">
    <source>
        <dbReference type="Proteomes" id="UP000800094"/>
    </source>
</evidence>
<proteinExistence type="predicted"/>
<name>A0A6A6HZQ5_9PLEO</name>
<dbReference type="RefSeq" id="XP_033678206.1">
    <property type="nucleotide sequence ID" value="XM_033819423.1"/>
</dbReference>
<keyword evidence="3" id="KW-1185">Reference proteome</keyword>
<dbReference type="EMBL" id="ML987205">
    <property type="protein sequence ID" value="KAF2243202.1"/>
    <property type="molecule type" value="Genomic_DNA"/>
</dbReference>
<reference evidence="2" key="1">
    <citation type="journal article" date="2020" name="Stud. Mycol.">
        <title>101 Dothideomycetes genomes: a test case for predicting lifestyles and emergence of pathogens.</title>
        <authorList>
            <person name="Haridas S."/>
            <person name="Albert R."/>
            <person name="Binder M."/>
            <person name="Bloem J."/>
            <person name="Labutti K."/>
            <person name="Salamov A."/>
            <person name="Andreopoulos B."/>
            <person name="Baker S."/>
            <person name="Barry K."/>
            <person name="Bills G."/>
            <person name="Bluhm B."/>
            <person name="Cannon C."/>
            <person name="Castanera R."/>
            <person name="Culley D."/>
            <person name="Daum C."/>
            <person name="Ezra D."/>
            <person name="Gonzalez J."/>
            <person name="Henrissat B."/>
            <person name="Kuo A."/>
            <person name="Liang C."/>
            <person name="Lipzen A."/>
            <person name="Lutzoni F."/>
            <person name="Magnuson J."/>
            <person name="Mondo S."/>
            <person name="Nolan M."/>
            <person name="Ohm R."/>
            <person name="Pangilinan J."/>
            <person name="Park H.-J."/>
            <person name="Ramirez L."/>
            <person name="Alfaro M."/>
            <person name="Sun H."/>
            <person name="Tritt A."/>
            <person name="Yoshinaga Y."/>
            <person name="Zwiers L.-H."/>
            <person name="Turgeon B."/>
            <person name="Goodwin S."/>
            <person name="Spatafora J."/>
            <person name="Crous P."/>
            <person name="Grigoriev I."/>
        </authorList>
    </citation>
    <scope>NUCLEOTIDE SEQUENCE</scope>
    <source>
        <strain evidence="2">CBS 122368</strain>
    </source>
</reference>
<dbReference type="OrthoDB" id="3720847at2759"/>
<dbReference type="InterPro" id="IPR036047">
    <property type="entry name" value="F-box-like_dom_sf"/>
</dbReference>
<dbReference type="PROSITE" id="PS50181">
    <property type="entry name" value="FBOX"/>
    <property type="match status" value="1"/>
</dbReference>
<dbReference type="GeneID" id="54572753"/>
<evidence type="ECO:0000259" key="1">
    <source>
        <dbReference type="PROSITE" id="PS50181"/>
    </source>
</evidence>
<dbReference type="Proteomes" id="UP000800094">
    <property type="component" value="Unassembled WGS sequence"/>
</dbReference>
<dbReference type="InterPro" id="IPR001810">
    <property type="entry name" value="F-box_dom"/>
</dbReference>
<dbReference type="SUPFAM" id="SSF81383">
    <property type="entry name" value="F-box domain"/>
    <property type="match status" value="1"/>
</dbReference>
<feature type="domain" description="F-box" evidence="1">
    <location>
        <begin position="1"/>
        <end position="46"/>
    </location>
</feature>
<protein>
    <recommendedName>
        <fullName evidence="1">F-box domain-containing protein</fullName>
    </recommendedName>
</protein>
<gene>
    <name evidence="2" type="ORF">BU26DRAFT_112775</name>
</gene>
<accession>A0A6A6HZQ5</accession>
<sequence length="503" mass="57581">MAHFSDLPVDILFVILNYLNRRDYDALVRVSKSLNKEAIPYLYRDIKFEATKSRECARKLAFLLRTLLEHPQLASHVTTFKLRGPLPCWTKYNPWPEEARRTSAVNLWGLEGCTTLSKAQKIFASNLFYQLVDESMHKSQEQFKGRNKDALVMLVLTRCTGLAKLDLGDGFLMYSLFLPQIMKRADRLFPKLSHVVLGDKRPDPENGVSYMDLDLIRPIFYSSTVNRFEYTMSQPWQLRWDRPEAPRSDNLTMIRMFRTNINRGTLDQLLSATPNLKWFTHEHEILFNANTPGAPPLSPYLNLDGLNIALANLKNTLEECKLTLGLVPGSLSPSEILYQNLQFPAIQGTLTILKEMRSLTRVEVPMVMFLGWFSDFAAHLEEVLPPSIQELTLRDDFVAYCPWAVGFNCNKKVGRIGEYLEQRAAYAPQLHTFKIRLSTAAKNDTWLLDAVKDLGAPIGGRGVSYWVVPEKRAEVYCWRFGKDDGTWEALRKDSIIPGMFPST</sequence>
<dbReference type="AlphaFoldDB" id="A0A6A6HZQ5"/>
<organism evidence="2 3">
    <name type="scientific">Trematosphaeria pertusa</name>
    <dbReference type="NCBI Taxonomy" id="390896"/>
    <lineage>
        <taxon>Eukaryota</taxon>
        <taxon>Fungi</taxon>
        <taxon>Dikarya</taxon>
        <taxon>Ascomycota</taxon>
        <taxon>Pezizomycotina</taxon>
        <taxon>Dothideomycetes</taxon>
        <taxon>Pleosporomycetidae</taxon>
        <taxon>Pleosporales</taxon>
        <taxon>Massarineae</taxon>
        <taxon>Trematosphaeriaceae</taxon>
        <taxon>Trematosphaeria</taxon>
    </lineage>
</organism>
<dbReference type="Pfam" id="PF12937">
    <property type="entry name" value="F-box-like"/>
    <property type="match status" value="1"/>
</dbReference>
<evidence type="ECO:0000313" key="2">
    <source>
        <dbReference type="EMBL" id="KAF2243202.1"/>
    </source>
</evidence>